<dbReference type="Proteomes" id="UP000092993">
    <property type="component" value="Unassembled WGS sequence"/>
</dbReference>
<organism evidence="1 2">
    <name type="scientific">Grifola frondosa</name>
    <name type="common">Maitake</name>
    <name type="synonym">Polyporus frondosus</name>
    <dbReference type="NCBI Taxonomy" id="5627"/>
    <lineage>
        <taxon>Eukaryota</taxon>
        <taxon>Fungi</taxon>
        <taxon>Dikarya</taxon>
        <taxon>Basidiomycota</taxon>
        <taxon>Agaricomycotina</taxon>
        <taxon>Agaricomycetes</taxon>
        <taxon>Polyporales</taxon>
        <taxon>Grifolaceae</taxon>
        <taxon>Grifola</taxon>
    </lineage>
</organism>
<dbReference type="EMBL" id="LUGG01000003">
    <property type="protein sequence ID" value="OBZ76399.1"/>
    <property type="molecule type" value="Genomic_DNA"/>
</dbReference>
<gene>
    <name evidence="1" type="ORF">A0H81_03783</name>
</gene>
<protein>
    <submittedName>
        <fullName evidence="1">Uncharacterized protein</fullName>
    </submittedName>
</protein>
<evidence type="ECO:0000313" key="1">
    <source>
        <dbReference type="EMBL" id="OBZ76399.1"/>
    </source>
</evidence>
<sequence>MFNFADAIPAINMLVPLIDRMTTHVISQRFTAAQAYTFWTEFVRALDTTAQKINARPYQRSAAQKISHFDIFFALHSSSMAGLTVEEQARAAAAKARAAAIERIYNTQPPENKYVKLTMDEDLHRGFKEGTIVLLYGQVVNPASPRIQEPHPEAWMYKIGRYAISGPKYREVLSPASGNQVIAVSNLTMSRDFNAGPVRNTIAAGSNVFLLREGRWGQGRNEVRVPQGTPCQIRSHVSRVGSGQPTRNFFQVMFWVKYYELDLIKNQICVRCSSLRPLAPGEQPIIPKLPKPDWSKEFPPDS</sequence>
<proteinExistence type="predicted"/>
<dbReference type="AlphaFoldDB" id="A0A1C7MJ09"/>
<name>A0A1C7MJ09_GRIFR</name>
<evidence type="ECO:0000313" key="2">
    <source>
        <dbReference type="Proteomes" id="UP000092993"/>
    </source>
</evidence>
<accession>A0A1C7MJ09</accession>
<comment type="caution">
    <text evidence="1">The sequence shown here is derived from an EMBL/GenBank/DDBJ whole genome shotgun (WGS) entry which is preliminary data.</text>
</comment>
<keyword evidence="2" id="KW-1185">Reference proteome</keyword>
<reference evidence="1 2" key="1">
    <citation type="submission" date="2016-03" db="EMBL/GenBank/DDBJ databases">
        <title>Whole genome sequencing of Grifola frondosa 9006-11.</title>
        <authorList>
            <person name="Min B."/>
            <person name="Park H."/>
            <person name="Kim J.-G."/>
            <person name="Cho H."/>
            <person name="Oh Y.-L."/>
            <person name="Kong W.-S."/>
            <person name="Choi I.-G."/>
        </authorList>
    </citation>
    <scope>NUCLEOTIDE SEQUENCE [LARGE SCALE GENOMIC DNA]</scope>
    <source>
        <strain evidence="1 2">9006-11</strain>
    </source>
</reference>